<dbReference type="Pfam" id="PF13730">
    <property type="entry name" value="HTH_36"/>
    <property type="match status" value="1"/>
</dbReference>
<accession>N9F0T5</accession>
<comment type="caution">
    <text evidence="2">The sequence shown here is derived from an EMBL/GenBank/DDBJ whole genome shotgun (WGS) entry which is preliminary data.</text>
</comment>
<feature type="region of interest" description="Disordered" evidence="1">
    <location>
        <begin position="91"/>
        <end position="147"/>
    </location>
</feature>
<organism evidence="2 3">
    <name type="scientific">Acinetobacter bereziniae LMG 1003 = CIP 70.12</name>
    <dbReference type="NCBI Taxonomy" id="981324"/>
    <lineage>
        <taxon>Bacteria</taxon>
        <taxon>Pseudomonadati</taxon>
        <taxon>Pseudomonadota</taxon>
        <taxon>Gammaproteobacteria</taxon>
        <taxon>Moraxellales</taxon>
        <taxon>Moraxellaceae</taxon>
        <taxon>Acinetobacter</taxon>
    </lineage>
</organism>
<dbReference type="HOGENOM" id="CLU_077591_0_0_6"/>
<proteinExistence type="predicted"/>
<evidence type="ECO:0000313" key="2">
    <source>
        <dbReference type="EMBL" id="ENW00935.1"/>
    </source>
</evidence>
<keyword evidence="3" id="KW-1185">Reference proteome</keyword>
<dbReference type="Proteomes" id="UP000013251">
    <property type="component" value="Unassembled WGS sequence"/>
</dbReference>
<name>N9F0T5_ACIBZ</name>
<feature type="compositionally biased region" description="Polar residues" evidence="1">
    <location>
        <begin position="133"/>
        <end position="145"/>
    </location>
</feature>
<feature type="compositionally biased region" description="Polar residues" evidence="1">
    <location>
        <begin position="100"/>
        <end position="110"/>
    </location>
</feature>
<dbReference type="AlphaFoldDB" id="N9F0T5"/>
<dbReference type="OrthoDB" id="7510727at2"/>
<dbReference type="InterPro" id="IPR036388">
    <property type="entry name" value="WH-like_DNA-bd_sf"/>
</dbReference>
<gene>
    <name evidence="2" type="ORF">F938_00451</name>
</gene>
<dbReference type="EMBL" id="APQG01000012">
    <property type="protein sequence ID" value="ENW00935.1"/>
    <property type="molecule type" value="Genomic_DNA"/>
</dbReference>
<dbReference type="RefSeq" id="WP_005029051.1">
    <property type="nucleotide sequence ID" value="NZ_KB849755.1"/>
</dbReference>
<dbReference type="PATRIC" id="fig|1217650.3.peg.424"/>
<feature type="compositionally biased region" description="Low complexity" evidence="1">
    <location>
        <begin position="112"/>
        <end position="128"/>
    </location>
</feature>
<protein>
    <recommendedName>
        <fullName evidence="4">Helix-turn-helix domain-containing protein</fullName>
    </recommendedName>
</protein>
<evidence type="ECO:0000256" key="1">
    <source>
        <dbReference type="SAM" id="MobiDB-lite"/>
    </source>
</evidence>
<evidence type="ECO:0008006" key="4">
    <source>
        <dbReference type="Google" id="ProtNLM"/>
    </source>
</evidence>
<dbReference type="Gene3D" id="1.10.10.10">
    <property type="entry name" value="Winged helix-like DNA-binding domain superfamily/Winged helix DNA-binding domain"/>
    <property type="match status" value="1"/>
</dbReference>
<reference evidence="2 3" key="1">
    <citation type="submission" date="2013-02" db="EMBL/GenBank/DDBJ databases">
        <title>The Genome Sequence of Acinetobacter bereziniae CIP 70.12.</title>
        <authorList>
            <consortium name="The Broad Institute Genome Sequencing Platform"/>
            <consortium name="The Broad Institute Genome Sequencing Center for Infectious Disease"/>
            <person name="Cerqueira G."/>
            <person name="Feldgarden M."/>
            <person name="Courvalin P."/>
            <person name="Perichon B."/>
            <person name="Grillot-Courvalin C."/>
            <person name="Clermont D."/>
            <person name="Rocha E."/>
            <person name="Yoon E.-J."/>
            <person name="Nemec A."/>
            <person name="Walker B."/>
            <person name="Young S.K."/>
            <person name="Zeng Q."/>
            <person name="Gargeya S."/>
            <person name="Fitzgerald M."/>
            <person name="Haas B."/>
            <person name="Abouelleil A."/>
            <person name="Alvarado L."/>
            <person name="Arachchi H.M."/>
            <person name="Berlin A.M."/>
            <person name="Chapman S.B."/>
            <person name="Dewar J."/>
            <person name="Goldberg J."/>
            <person name="Griggs A."/>
            <person name="Gujja S."/>
            <person name="Hansen M."/>
            <person name="Howarth C."/>
            <person name="Imamovic A."/>
            <person name="Larimer J."/>
            <person name="McCowan C."/>
            <person name="Murphy C."/>
            <person name="Neiman D."/>
            <person name="Pearson M."/>
            <person name="Priest M."/>
            <person name="Roberts A."/>
            <person name="Saif S."/>
            <person name="Shea T."/>
            <person name="Sisk P."/>
            <person name="Sykes S."/>
            <person name="Wortman J."/>
            <person name="Nusbaum C."/>
            <person name="Birren B."/>
        </authorList>
    </citation>
    <scope>NUCLEOTIDE SEQUENCE [LARGE SCALE GENOMIC DNA]</scope>
    <source>
        <strain evidence="2 3">CIP 70.12</strain>
    </source>
</reference>
<sequence length="308" mass="34425">MSLDATVWAWKASVSCASERLVLLALADRAGDDHKCFPSLKRLEKDTTLNRKTIIKVLDELELKKLIQFTGEIKGNGVKVYQLIGVFGREDSTDTHTKKGTSTKNDTGVNLGTGSKNGTSTNNGTGTSPKIGTETSTNFGTQNLPRNLPLESKNKNGWLCFKKLRLELDQADPSVIPKDIIEAVWFEREKKVFELFNAGRDLCDDLMIYHFADWLLKNRHKYNQNPKSEIKDTNPDFISFASPSQLYMFANKLAHHPEVMSKYSSAGESYENLAGRIAAKLSDPTERQNWKSYLADVGFKPKGKGVSI</sequence>
<evidence type="ECO:0000313" key="3">
    <source>
        <dbReference type="Proteomes" id="UP000013251"/>
    </source>
</evidence>